<dbReference type="OrthoDB" id="10020110at2759"/>
<dbReference type="PANTHER" id="PTHR22437:SF0">
    <property type="entry name" value="FI21431P1"/>
    <property type="match status" value="1"/>
</dbReference>
<dbReference type="Pfam" id="PF10264">
    <property type="entry name" value="WHD_Storkhead"/>
    <property type="match status" value="1"/>
</dbReference>
<dbReference type="GO" id="GO:0005634">
    <property type="term" value="C:nucleus"/>
    <property type="evidence" value="ECO:0007669"/>
    <property type="project" value="TreeGrafter"/>
</dbReference>
<dbReference type="InterPro" id="IPR040126">
    <property type="entry name" value="STOX1/2"/>
</dbReference>
<dbReference type="OMA" id="GPIDPPE"/>
<dbReference type="GO" id="GO:0005737">
    <property type="term" value="C:cytoplasm"/>
    <property type="evidence" value="ECO:0007669"/>
    <property type="project" value="TreeGrafter"/>
</dbReference>
<feature type="compositionally biased region" description="Polar residues" evidence="1">
    <location>
        <begin position="313"/>
        <end position="332"/>
    </location>
</feature>
<sequence length="383" mass="43156">MSCLAITFIGPKTKNGRRLFENFVESNKSSFWNRELVEAVDSVIYMGFMRPSTLFVSGPQFHLQALRTAWARRVLKPAEGYSISSLGEMGAIQTVEQMQFVPLADVLCDAIVSLNRAGQATTIHAVRQHIIRNCAYVAPPSMDMVKQTVVNLIATGLVYKMGDHLFVSVPAQVEPKAKVAVECQTGMSIIAPEEPGRKDRFGFITRIFSKKQQQAKDAHPPSLPVKHAVDWNEKILAPTACRYQTTQRQTHHVTERIEHRRHPKCERIQITSSSECLDYGPIDPPECLPGKVEVIEDMHSRRKRRIKRKEIRTSTPVEASDSAYSVSPVQTDSNEEPGSWSEPDENKEHHTYMNLAATHDSTQFEEVPTIICPSGRQQYFPSL</sequence>
<dbReference type="InterPro" id="IPR019391">
    <property type="entry name" value="Storkhead-box_WHD"/>
</dbReference>
<dbReference type="GO" id="GO:0000977">
    <property type="term" value="F:RNA polymerase II transcription regulatory region sequence-specific DNA binding"/>
    <property type="evidence" value="ECO:0007669"/>
    <property type="project" value="TreeGrafter"/>
</dbReference>
<evidence type="ECO:0000259" key="2">
    <source>
        <dbReference type="Pfam" id="PF10264"/>
    </source>
</evidence>
<dbReference type="GO" id="GO:0006357">
    <property type="term" value="P:regulation of transcription by RNA polymerase II"/>
    <property type="evidence" value="ECO:0007669"/>
    <property type="project" value="InterPro"/>
</dbReference>
<evidence type="ECO:0000313" key="3">
    <source>
        <dbReference type="Proteomes" id="UP000025227"/>
    </source>
</evidence>
<reference evidence="4" key="1">
    <citation type="submission" date="2020-12" db="UniProtKB">
        <authorList>
            <consortium name="WormBaseParasite"/>
        </authorList>
    </citation>
    <scope>IDENTIFICATION</scope>
    <source>
        <strain evidence="4">MHco3</strain>
    </source>
</reference>
<evidence type="ECO:0000313" key="4">
    <source>
        <dbReference type="WBParaSite" id="HCON_00110990-00001"/>
    </source>
</evidence>
<name>A0A7I4YKK8_HAECO</name>
<feature type="domain" description="Winged helix Storkhead-box1" evidence="2">
    <location>
        <begin position="92"/>
        <end position="170"/>
    </location>
</feature>
<evidence type="ECO:0000256" key="1">
    <source>
        <dbReference type="SAM" id="MobiDB-lite"/>
    </source>
</evidence>
<dbReference type="Proteomes" id="UP000025227">
    <property type="component" value="Unplaced"/>
</dbReference>
<organism evidence="3 4">
    <name type="scientific">Haemonchus contortus</name>
    <name type="common">Barber pole worm</name>
    <dbReference type="NCBI Taxonomy" id="6289"/>
    <lineage>
        <taxon>Eukaryota</taxon>
        <taxon>Metazoa</taxon>
        <taxon>Ecdysozoa</taxon>
        <taxon>Nematoda</taxon>
        <taxon>Chromadorea</taxon>
        <taxon>Rhabditida</taxon>
        <taxon>Rhabditina</taxon>
        <taxon>Rhabditomorpha</taxon>
        <taxon>Strongyloidea</taxon>
        <taxon>Trichostrongylidae</taxon>
        <taxon>Haemonchus</taxon>
    </lineage>
</organism>
<accession>A0A7I4YKK8</accession>
<dbReference type="PANTHER" id="PTHR22437">
    <property type="entry name" value="WINGED HELIX DOMAIN-CONTAINING PROTEIN"/>
    <property type="match status" value="1"/>
</dbReference>
<proteinExistence type="predicted"/>
<dbReference type="WBParaSite" id="HCON_00110990-00001">
    <property type="protein sequence ID" value="HCON_00110990-00001"/>
    <property type="gene ID" value="HCON_00110990"/>
</dbReference>
<dbReference type="AlphaFoldDB" id="A0A7I4YKK8"/>
<protein>
    <submittedName>
        <fullName evidence="4">Winged helix Storkhead-box1 domain-containing protein</fullName>
    </submittedName>
</protein>
<feature type="region of interest" description="Disordered" evidence="1">
    <location>
        <begin position="309"/>
        <end position="360"/>
    </location>
</feature>
<keyword evidence="3" id="KW-1185">Reference proteome</keyword>